<evidence type="ECO:0000256" key="7">
    <source>
        <dbReference type="SAM" id="Phobius"/>
    </source>
</evidence>
<evidence type="ECO:0000256" key="1">
    <source>
        <dbReference type="ARBA" id="ARBA00004236"/>
    </source>
</evidence>
<dbReference type="Gene3D" id="3.30.450.20">
    <property type="entry name" value="PAS domain"/>
    <property type="match status" value="1"/>
</dbReference>
<evidence type="ECO:0000256" key="6">
    <source>
        <dbReference type="PROSITE-ProRule" id="PRU00284"/>
    </source>
</evidence>
<accession>A0A5Q2TL13</accession>
<feature type="transmembrane region" description="Helical" evidence="7">
    <location>
        <begin position="65"/>
        <end position="87"/>
    </location>
</feature>
<dbReference type="GO" id="GO:0005886">
    <property type="term" value="C:plasma membrane"/>
    <property type="evidence" value="ECO:0007669"/>
    <property type="project" value="UniProtKB-SubCell"/>
</dbReference>
<dbReference type="EMBL" id="CP045915">
    <property type="protein sequence ID" value="QGH35446.1"/>
    <property type="molecule type" value="Genomic_DNA"/>
</dbReference>
<keyword evidence="11" id="KW-1185">Reference proteome</keyword>
<dbReference type="SMART" id="SM00304">
    <property type="entry name" value="HAMP"/>
    <property type="match status" value="1"/>
</dbReference>
<dbReference type="InterPro" id="IPR004089">
    <property type="entry name" value="MCPsignal_dom"/>
</dbReference>
<dbReference type="KEGG" id="grc:GI584_15925"/>
<comment type="subcellular location">
    <subcellularLocation>
        <location evidence="1">Cell membrane</location>
    </subcellularLocation>
</comment>
<keyword evidence="3 7" id="KW-0472">Membrane</keyword>
<dbReference type="Proteomes" id="UP000339690">
    <property type="component" value="Chromosome"/>
</dbReference>
<feature type="domain" description="HAMP" evidence="9">
    <location>
        <begin position="362"/>
        <end position="415"/>
    </location>
</feature>
<dbReference type="PROSITE" id="PS50885">
    <property type="entry name" value="HAMP"/>
    <property type="match status" value="1"/>
</dbReference>
<dbReference type="SMART" id="SM00283">
    <property type="entry name" value="MA"/>
    <property type="match status" value="1"/>
</dbReference>
<keyword evidence="7" id="KW-1133">Transmembrane helix</keyword>
<reference evidence="10 11" key="1">
    <citation type="submission" date="2019-11" db="EMBL/GenBank/DDBJ databases">
        <title>Gracilibacillus salitolerans sp. nov., a moderate halophile isolated from a saline soil in northwest China.</title>
        <authorList>
            <person name="Gan L."/>
        </authorList>
    </citation>
    <scope>NUCLEOTIDE SEQUENCE [LARGE SCALE GENOMIC DNA]</scope>
    <source>
        <strain evidence="10 11">SCU50</strain>
    </source>
</reference>
<evidence type="ECO:0000313" key="11">
    <source>
        <dbReference type="Proteomes" id="UP000339690"/>
    </source>
</evidence>
<dbReference type="InterPro" id="IPR003660">
    <property type="entry name" value="HAMP_dom"/>
</dbReference>
<feature type="transmembrane region" description="Helical" evidence="7">
    <location>
        <begin position="337"/>
        <end position="357"/>
    </location>
</feature>
<keyword evidence="4 6" id="KW-0807">Transducer</keyword>
<sequence>MANKFISRSKSGINKTKQAFLSTSKKIRKASGKLKIKSSNKNSTDSQQVVLNTSVSKKDSISTKILLSILATVLISVLIVGIASYFISNGIIKDKVTEASEQTIVQSGDKLDYLMNQYKDRVTQILMADNFSNTLAELDRYEETNNFDYFNLKSTIDDALTQITMIDNNVSLYLLHTEKERLISSSETLPEESVFSSDWYQDALESEGSTAWIGGLAQGINGTQEDPTVSFGQKLRINGTEYILIVELDTTVFEEALKDVKFGEEGLVSIVDQNNEIVFSFVPEEITQPYDYQLAIDSEENMTEDNGQLIFQHDSDVTDWYLVGSVSEKELTKDTTIIFYVTAGIIILSLIISLFIANGIVKTIARPIADVSSLMASAKQGDLTVRSNDTSRKDEIGELAEGFNEMLENIAGMMHQTRESANKVLNAAIELTDISQMQSQSAKEVAAASEEIASGATGLTDEAERGNSLASNIHDEVENVFENNSEMENHAVVVLERSHEGLEKMDELVNKTKDGEQMTNALVDKVDTLKESTEQINQVMEMLTNIAQQTNLLSLNAAIEAARAGEAGKGFAVVADEIRKLSTQSKDSIDKVEEITTGIVNEVNETLEVLEEATPRFKEQVTQAEDTQVILNGVGESMGAFTGKIQQVTQSIQQLRDSQEVLTSTIHQVSATAQQSSAISEEVSATTEEQLKVSESLVTTSDELKQLSEELQEMMKKFKV</sequence>
<dbReference type="Pfam" id="PF00672">
    <property type="entry name" value="HAMP"/>
    <property type="match status" value="1"/>
</dbReference>
<dbReference type="CDD" id="cd18774">
    <property type="entry name" value="PDC2_HK_sensor"/>
    <property type="match status" value="1"/>
</dbReference>
<dbReference type="Gene3D" id="1.10.287.950">
    <property type="entry name" value="Methyl-accepting chemotaxis protein"/>
    <property type="match status" value="1"/>
</dbReference>
<keyword evidence="2" id="KW-1003">Cell membrane</keyword>
<evidence type="ECO:0000313" key="10">
    <source>
        <dbReference type="EMBL" id="QGH35446.1"/>
    </source>
</evidence>
<gene>
    <name evidence="10" type="ORF">GI584_15925</name>
</gene>
<dbReference type="PANTHER" id="PTHR32089">
    <property type="entry name" value="METHYL-ACCEPTING CHEMOTAXIS PROTEIN MCPB"/>
    <property type="match status" value="1"/>
</dbReference>
<dbReference type="AlphaFoldDB" id="A0A5Q2TL13"/>
<evidence type="ECO:0000256" key="4">
    <source>
        <dbReference type="ARBA" id="ARBA00023224"/>
    </source>
</evidence>
<dbReference type="RefSeq" id="WP_153791815.1">
    <property type="nucleotide sequence ID" value="NZ_CP045915.1"/>
</dbReference>
<evidence type="ECO:0000256" key="2">
    <source>
        <dbReference type="ARBA" id="ARBA00022475"/>
    </source>
</evidence>
<dbReference type="Pfam" id="PF00015">
    <property type="entry name" value="MCPsignal"/>
    <property type="match status" value="1"/>
</dbReference>
<dbReference type="PANTHER" id="PTHR32089:SF114">
    <property type="entry name" value="METHYL-ACCEPTING CHEMOTAXIS PROTEIN MCPB"/>
    <property type="match status" value="1"/>
</dbReference>
<feature type="domain" description="Methyl-accepting transducer" evidence="8">
    <location>
        <begin position="434"/>
        <end position="691"/>
    </location>
</feature>
<dbReference type="PROSITE" id="PS50111">
    <property type="entry name" value="CHEMOTAXIS_TRANSDUC_2"/>
    <property type="match status" value="1"/>
</dbReference>
<keyword evidence="7" id="KW-0812">Transmembrane</keyword>
<evidence type="ECO:0000259" key="9">
    <source>
        <dbReference type="PROSITE" id="PS50885"/>
    </source>
</evidence>
<evidence type="ECO:0000256" key="3">
    <source>
        <dbReference type="ARBA" id="ARBA00023136"/>
    </source>
</evidence>
<comment type="similarity">
    <text evidence="5">Belongs to the methyl-accepting chemotaxis (MCP) protein family.</text>
</comment>
<evidence type="ECO:0000256" key="5">
    <source>
        <dbReference type="ARBA" id="ARBA00029447"/>
    </source>
</evidence>
<organism evidence="10 11">
    <name type="scientific">Gracilibacillus salitolerans</name>
    <dbReference type="NCBI Taxonomy" id="2663022"/>
    <lineage>
        <taxon>Bacteria</taxon>
        <taxon>Bacillati</taxon>
        <taxon>Bacillota</taxon>
        <taxon>Bacilli</taxon>
        <taxon>Bacillales</taxon>
        <taxon>Bacillaceae</taxon>
        <taxon>Gracilibacillus</taxon>
    </lineage>
</organism>
<dbReference type="Gene3D" id="1.10.8.500">
    <property type="entry name" value="HAMP domain in histidine kinase"/>
    <property type="match status" value="1"/>
</dbReference>
<dbReference type="SUPFAM" id="SSF58104">
    <property type="entry name" value="Methyl-accepting chemotaxis protein (MCP) signaling domain"/>
    <property type="match status" value="1"/>
</dbReference>
<proteinExistence type="inferred from homology"/>
<dbReference type="CDD" id="cd06225">
    <property type="entry name" value="HAMP"/>
    <property type="match status" value="1"/>
</dbReference>
<name>A0A5Q2TL13_9BACI</name>
<protein>
    <submittedName>
        <fullName evidence="10">HAMP domain-containing protein</fullName>
    </submittedName>
</protein>
<dbReference type="GO" id="GO:0007165">
    <property type="term" value="P:signal transduction"/>
    <property type="evidence" value="ECO:0007669"/>
    <property type="project" value="UniProtKB-KW"/>
</dbReference>
<evidence type="ECO:0000259" key="8">
    <source>
        <dbReference type="PROSITE" id="PS50111"/>
    </source>
</evidence>